<feature type="region of interest" description="Disordered" evidence="1">
    <location>
        <begin position="1"/>
        <end position="25"/>
    </location>
</feature>
<organism evidence="2 3">
    <name type="scientific">Halomonas alkaliantarctica</name>
    <dbReference type="NCBI Taxonomy" id="232346"/>
    <lineage>
        <taxon>Bacteria</taxon>
        <taxon>Pseudomonadati</taxon>
        <taxon>Pseudomonadota</taxon>
        <taxon>Gammaproteobacteria</taxon>
        <taxon>Oceanospirillales</taxon>
        <taxon>Halomonadaceae</taxon>
        <taxon>Halomonas</taxon>
    </lineage>
</organism>
<proteinExistence type="predicted"/>
<accession>A0ABY8LVE0</accession>
<keyword evidence="3" id="KW-1185">Reference proteome</keyword>
<evidence type="ECO:0000313" key="3">
    <source>
        <dbReference type="Proteomes" id="UP001179830"/>
    </source>
</evidence>
<name>A0ABY8LVE0_9GAMM</name>
<dbReference type="EMBL" id="CP122961">
    <property type="protein sequence ID" value="WGI27288.1"/>
    <property type="molecule type" value="Genomic_DNA"/>
</dbReference>
<sequence length="144" mass="16226">MTKSAFQKASTKTANASSTDTNAANDNVGHNNLVNSYVVDNNEFFAMWYQPWADTSNSAAKLQCIWLETLNDAFRYEMDFLATIAPAYSKLSHCMLGLNGPLTPELMASCYHQIAGDMTEATFNRMRNVSELSEDFKERIWCEL</sequence>
<evidence type="ECO:0000313" key="2">
    <source>
        <dbReference type="EMBL" id="WGI27288.1"/>
    </source>
</evidence>
<gene>
    <name evidence="2" type="ORF">QEN58_09545</name>
</gene>
<protein>
    <submittedName>
        <fullName evidence="2">Uncharacterized protein</fullName>
    </submittedName>
</protein>
<dbReference type="RefSeq" id="WP_280106852.1">
    <property type="nucleotide sequence ID" value="NZ_CP122961.1"/>
</dbReference>
<dbReference type="Proteomes" id="UP001179830">
    <property type="component" value="Chromosome"/>
</dbReference>
<feature type="compositionally biased region" description="Low complexity" evidence="1">
    <location>
        <begin position="8"/>
        <end position="25"/>
    </location>
</feature>
<evidence type="ECO:0000256" key="1">
    <source>
        <dbReference type="SAM" id="MobiDB-lite"/>
    </source>
</evidence>
<reference evidence="2" key="1">
    <citation type="submission" date="2023-04" db="EMBL/GenBank/DDBJ databases">
        <title>Complete genome sequence of Halomonas alkaliantarctica MSP3 isolated from marine sediment, Jeju Island.</title>
        <authorList>
            <person name="Park S.-J."/>
        </authorList>
    </citation>
    <scope>NUCLEOTIDE SEQUENCE</scope>
    <source>
        <strain evidence="2">MSP3</strain>
    </source>
</reference>